<dbReference type="RefSeq" id="WP_005287934.1">
    <property type="nucleotide sequence ID" value="NZ_CM000961.1"/>
</dbReference>
<evidence type="ECO:0000256" key="9">
    <source>
        <dbReference type="ARBA" id="ARBA00023136"/>
    </source>
</evidence>
<keyword evidence="7" id="KW-0653">Protein transport</keyword>
<dbReference type="GO" id="GO:0005886">
    <property type="term" value="C:plasma membrane"/>
    <property type="evidence" value="ECO:0007669"/>
    <property type="project" value="UniProtKB-SubCell"/>
</dbReference>
<evidence type="ECO:0000256" key="7">
    <source>
        <dbReference type="ARBA" id="ARBA00022927"/>
    </source>
</evidence>
<feature type="domain" description="Membrane insertase YidC/Oxa/ALB C-terminal" evidence="19">
    <location>
        <begin position="32"/>
        <end position="266"/>
    </location>
</feature>
<dbReference type="HOGENOM" id="CLU_036138_2_0_11"/>
<dbReference type="NCBIfam" id="TIGR03592">
    <property type="entry name" value="yidC_oxa1_cterm"/>
    <property type="match status" value="1"/>
</dbReference>
<feature type="region of interest" description="Disordered" evidence="17">
    <location>
        <begin position="325"/>
        <end position="389"/>
    </location>
</feature>
<dbReference type="PANTHER" id="PTHR12428:SF65">
    <property type="entry name" value="CYTOCHROME C OXIDASE ASSEMBLY PROTEIN COX18, MITOCHONDRIAL"/>
    <property type="match status" value="1"/>
</dbReference>
<dbReference type="STRING" id="585529.HMPREF0291_10667"/>
<feature type="transmembrane region" description="Helical" evidence="18">
    <location>
        <begin position="32"/>
        <end position="55"/>
    </location>
</feature>
<proteinExistence type="inferred from homology"/>
<dbReference type="InterPro" id="IPR047196">
    <property type="entry name" value="YidC_ALB_C"/>
</dbReference>
<comment type="function">
    <text evidence="11">Required for the insertion and/or proper folding and/or complex formation of integral membrane proteins into the membrane. Involved in integration of membrane proteins that insert both dependently and independently of the Sec translocase complex, as well as at least some lipoproteins. Aids folding of multispanning membrane proteins.</text>
</comment>
<dbReference type="AlphaFoldDB" id="D7W9C9"/>
<evidence type="ECO:0000313" key="21">
    <source>
        <dbReference type="Proteomes" id="UP000004208"/>
    </source>
</evidence>
<evidence type="ECO:0000313" key="20">
    <source>
        <dbReference type="EMBL" id="EFK55409.1"/>
    </source>
</evidence>
<reference evidence="20" key="1">
    <citation type="submission" date="2010-06" db="EMBL/GenBank/DDBJ databases">
        <authorList>
            <person name="Muzny D."/>
            <person name="Qin X."/>
            <person name="Buhay C."/>
            <person name="Dugan-Rocha S."/>
            <person name="Ding Y."/>
            <person name="Chen G."/>
            <person name="Hawes A."/>
            <person name="Holder M."/>
            <person name="Jhangiani S."/>
            <person name="Johnson A."/>
            <person name="Khan Z."/>
            <person name="Li Z."/>
            <person name="Liu W."/>
            <person name="Liu X."/>
            <person name="Perez L."/>
            <person name="Shen H."/>
            <person name="Wang Q."/>
            <person name="Watt J."/>
            <person name="Xi L."/>
            <person name="Xin Y."/>
            <person name="Zhou J."/>
            <person name="Deng J."/>
            <person name="Jiang H."/>
            <person name="Liu Y."/>
            <person name="Qu J."/>
            <person name="Song X.-Z."/>
            <person name="Zhang L."/>
            <person name="Villasana D."/>
            <person name="Johnson A."/>
            <person name="Liu J."/>
            <person name="Liyanage D."/>
            <person name="Lorensuhewa L."/>
            <person name="Robinson T."/>
            <person name="Song A."/>
            <person name="Song B.-B."/>
            <person name="Dinh H."/>
            <person name="Thornton R."/>
            <person name="Coyle M."/>
            <person name="Francisco L."/>
            <person name="Jackson L."/>
            <person name="Javaid M."/>
            <person name="Korchina V."/>
            <person name="Kovar C."/>
            <person name="Mata R."/>
            <person name="Mathew T."/>
            <person name="Ngo R."/>
            <person name="Nguyen L."/>
            <person name="Nguyen N."/>
            <person name="Okwuonu G."/>
            <person name="Ongeri F."/>
            <person name="Pham C."/>
            <person name="Simmons D."/>
            <person name="Wilczek-Boney K."/>
            <person name="Hale W."/>
            <person name="Jakkamsetti A."/>
            <person name="Pham P."/>
            <person name="Ruth R."/>
            <person name="San Lucas F."/>
            <person name="Warren J."/>
            <person name="Zhang J."/>
            <person name="Zhao Z."/>
            <person name="Zhou C."/>
            <person name="Zhu D."/>
            <person name="Lee S."/>
            <person name="Bess C."/>
            <person name="Blankenburg K."/>
            <person name="Forbes L."/>
            <person name="Fu Q."/>
            <person name="Gubbala S."/>
            <person name="Hirani K."/>
            <person name="Jayaseelan J.C."/>
            <person name="Lara F."/>
            <person name="Munidasa M."/>
            <person name="Palculict T."/>
            <person name="Patil S."/>
            <person name="Pu L.-L."/>
            <person name="Saada N."/>
            <person name="Tang L."/>
            <person name="Weissenberger G."/>
            <person name="Zhu Y."/>
            <person name="Hemphill L."/>
            <person name="Shang Y."/>
            <person name="Youmans B."/>
            <person name="Ayvaz T."/>
            <person name="Ross M."/>
            <person name="Santibanez J."/>
            <person name="Aqrawi P."/>
            <person name="Gross S."/>
            <person name="Joshi V."/>
            <person name="Fowler G."/>
            <person name="Nazareth L."/>
            <person name="Reid J."/>
            <person name="Worley K."/>
            <person name="Petrosino J."/>
            <person name="Highlander S."/>
            <person name="Gibbs R."/>
        </authorList>
    </citation>
    <scope>NUCLEOTIDE SEQUENCE [LARGE SCALE GENOMIC DNA]</scope>
    <source>
        <strain evidence="20">ATCC 33030</strain>
    </source>
</reference>
<dbReference type="OrthoDB" id="9780552at2"/>
<feature type="transmembrane region" description="Helical" evidence="18">
    <location>
        <begin position="183"/>
        <end position="202"/>
    </location>
</feature>
<dbReference type="EMBL" id="ACLJ02000001">
    <property type="protein sequence ID" value="EFK55409.1"/>
    <property type="molecule type" value="Genomic_DNA"/>
</dbReference>
<dbReference type="GO" id="GO:0015031">
    <property type="term" value="P:protein transport"/>
    <property type="evidence" value="ECO:0007669"/>
    <property type="project" value="UniProtKB-KW"/>
</dbReference>
<evidence type="ECO:0000256" key="2">
    <source>
        <dbReference type="ARBA" id="ARBA00010527"/>
    </source>
</evidence>
<evidence type="ECO:0000256" key="5">
    <source>
        <dbReference type="ARBA" id="ARBA00022475"/>
    </source>
</evidence>
<gene>
    <name evidence="20" type="ORF">HMPREF0291_10667</name>
</gene>
<dbReference type="CDD" id="cd20070">
    <property type="entry name" value="5TM_YidC_Alb3"/>
    <property type="match status" value="1"/>
</dbReference>
<keyword evidence="4" id="KW-0813">Transport</keyword>
<keyword evidence="5" id="KW-1003">Cell membrane</keyword>
<evidence type="ECO:0000256" key="8">
    <source>
        <dbReference type="ARBA" id="ARBA00022989"/>
    </source>
</evidence>
<evidence type="ECO:0000256" key="4">
    <source>
        <dbReference type="ARBA" id="ARBA00022448"/>
    </source>
</evidence>
<dbReference type="NCBIfam" id="NF001300">
    <property type="entry name" value="PRK00247.1"/>
    <property type="match status" value="1"/>
</dbReference>
<dbReference type="PANTHER" id="PTHR12428">
    <property type="entry name" value="OXA1"/>
    <property type="match status" value="1"/>
</dbReference>
<dbReference type="InterPro" id="IPR001708">
    <property type="entry name" value="YidC/ALB3/OXA1/COX18"/>
</dbReference>
<dbReference type="GO" id="GO:0032977">
    <property type="term" value="F:membrane insertase activity"/>
    <property type="evidence" value="ECO:0007669"/>
    <property type="project" value="InterPro"/>
</dbReference>
<dbReference type="Pfam" id="PF02096">
    <property type="entry name" value="60KD_IMP"/>
    <property type="match status" value="1"/>
</dbReference>
<comment type="subcellular location">
    <subcellularLocation>
        <location evidence="1">Cell membrane</location>
        <topology evidence="1">Multi-pass membrane protein</topology>
    </subcellularLocation>
    <subcellularLocation>
        <location evidence="16">Membrane</location>
        <topology evidence="16">Multi-pass membrane protein</topology>
    </subcellularLocation>
</comment>
<organism evidence="20 21">
    <name type="scientific">Corynebacterium genitalium ATCC 33030</name>
    <dbReference type="NCBI Taxonomy" id="585529"/>
    <lineage>
        <taxon>Bacteria</taxon>
        <taxon>Bacillati</taxon>
        <taxon>Actinomycetota</taxon>
        <taxon>Actinomycetes</taxon>
        <taxon>Mycobacteriales</taxon>
        <taxon>Corynebacteriaceae</taxon>
        <taxon>Corynebacterium</taxon>
    </lineage>
</organism>
<comment type="subunit">
    <text evidence="12">Interacts with the Sec translocase complex via SecD. Specifically interacts with transmembrane segments of nascent integral membrane proteins during membrane integration.</text>
</comment>
<evidence type="ECO:0000259" key="19">
    <source>
        <dbReference type="Pfam" id="PF02096"/>
    </source>
</evidence>
<evidence type="ECO:0000256" key="13">
    <source>
        <dbReference type="ARBA" id="ARBA00031538"/>
    </source>
</evidence>
<comment type="caution">
    <text evidence="20">The sequence shown here is derived from an EMBL/GenBank/DDBJ whole genome shotgun (WGS) entry which is preliminary data.</text>
</comment>
<evidence type="ECO:0000256" key="11">
    <source>
        <dbReference type="ARBA" id="ARBA00025034"/>
    </source>
</evidence>
<evidence type="ECO:0000256" key="17">
    <source>
        <dbReference type="SAM" id="MobiDB-lite"/>
    </source>
</evidence>
<feature type="transmembrane region" description="Helical" evidence="18">
    <location>
        <begin position="110"/>
        <end position="128"/>
    </location>
</feature>
<sequence>MLEAFVYPVSAVMKLWHWLLADVFNVAPDTAWVLSICLLVLTVRGLLVPSYWSTFRSSRKMLMMRPEQIALEERYGASLEPDDITAHEKALKELNKEYGYNPLSGCIPPLVQLPFILGLYRLLIWMSVPENGRTGSDIGLLNPDDIAGFLEASFLGVPLPAYVSMSQEQFAALGTTGDDVRAVAIPLLIFAIIFTTFNMFVSQLRSRVHMDWNERMAVRIYDLMWWLMLLIPVMLGFVGMTGLIPIALLMYWFISNLWTLCQTAIMWYLLTRKYPLEPHHLEHVEEARTDAQNKEAKRSRRSRNLQALAHPSTLPEVRRTIKAEKQAEKQALKDKKAEKKSLKKEKSKVRSDMRKAEMEERKKAREEAKAKSNSQPEAPTASDAPDPDQ</sequence>
<evidence type="ECO:0000256" key="18">
    <source>
        <dbReference type="SAM" id="Phobius"/>
    </source>
</evidence>
<dbReference type="GO" id="GO:0051205">
    <property type="term" value="P:protein insertion into membrane"/>
    <property type="evidence" value="ECO:0007669"/>
    <property type="project" value="TreeGrafter"/>
</dbReference>
<dbReference type="eggNOG" id="COG0706">
    <property type="taxonomic scope" value="Bacteria"/>
</dbReference>
<keyword evidence="8 18" id="KW-1133">Transmembrane helix</keyword>
<evidence type="ECO:0000256" key="16">
    <source>
        <dbReference type="RuleBase" id="RU003945"/>
    </source>
</evidence>
<keyword evidence="10" id="KW-0143">Chaperone</keyword>
<keyword evidence="9 18" id="KW-0472">Membrane</keyword>
<comment type="similarity">
    <text evidence="2">Belongs to the OXA1/ALB3/YidC family. Type 1 subfamily.</text>
</comment>
<dbReference type="Proteomes" id="UP000004208">
    <property type="component" value="Unassembled WGS sequence"/>
</dbReference>
<feature type="transmembrane region" description="Helical" evidence="18">
    <location>
        <begin position="223"/>
        <end position="244"/>
    </location>
</feature>
<dbReference type="InterPro" id="IPR028055">
    <property type="entry name" value="YidC/Oxa/ALB_C"/>
</dbReference>
<protein>
    <recommendedName>
        <fullName evidence="3">Membrane protein insertase YidC</fullName>
    </recommendedName>
    <alternativeName>
        <fullName evidence="15">Foldase YidC</fullName>
    </alternativeName>
    <alternativeName>
        <fullName evidence="14">Membrane integrase YidC</fullName>
    </alternativeName>
    <alternativeName>
        <fullName evidence="13">Membrane protein YidC</fullName>
    </alternativeName>
</protein>
<evidence type="ECO:0000256" key="14">
    <source>
        <dbReference type="ARBA" id="ARBA00033245"/>
    </source>
</evidence>
<feature type="transmembrane region" description="Helical" evidence="18">
    <location>
        <begin position="250"/>
        <end position="270"/>
    </location>
</feature>
<evidence type="ECO:0000256" key="3">
    <source>
        <dbReference type="ARBA" id="ARBA00015325"/>
    </source>
</evidence>
<feature type="compositionally biased region" description="Basic and acidic residues" evidence="17">
    <location>
        <begin position="348"/>
        <end position="370"/>
    </location>
</feature>
<name>D7W9C9_9CORY</name>
<evidence type="ECO:0000256" key="6">
    <source>
        <dbReference type="ARBA" id="ARBA00022692"/>
    </source>
</evidence>
<evidence type="ECO:0000256" key="12">
    <source>
        <dbReference type="ARBA" id="ARBA00026028"/>
    </source>
</evidence>
<evidence type="ECO:0000256" key="1">
    <source>
        <dbReference type="ARBA" id="ARBA00004651"/>
    </source>
</evidence>
<evidence type="ECO:0000256" key="10">
    <source>
        <dbReference type="ARBA" id="ARBA00023186"/>
    </source>
</evidence>
<keyword evidence="21" id="KW-1185">Reference proteome</keyword>
<keyword evidence="6 16" id="KW-0812">Transmembrane</keyword>
<accession>D7W9C9</accession>
<evidence type="ECO:0000256" key="15">
    <source>
        <dbReference type="ARBA" id="ARBA00033342"/>
    </source>
</evidence>
<feature type="compositionally biased region" description="Basic and acidic residues" evidence="17">
    <location>
        <begin position="325"/>
        <end position="340"/>
    </location>
</feature>
<feature type="region of interest" description="Disordered" evidence="17">
    <location>
        <begin position="288"/>
        <end position="311"/>
    </location>
</feature>